<keyword evidence="3" id="KW-1185">Reference proteome</keyword>
<protein>
    <submittedName>
        <fullName evidence="2">Uncharacterized protein</fullName>
    </submittedName>
</protein>
<evidence type="ECO:0000313" key="2">
    <source>
        <dbReference type="EMBL" id="GIX82624.1"/>
    </source>
</evidence>
<evidence type="ECO:0000313" key="3">
    <source>
        <dbReference type="Proteomes" id="UP001054837"/>
    </source>
</evidence>
<reference evidence="2 3" key="1">
    <citation type="submission" date="2021-06" db="EMBL/GenBank/DDBJ databases">
        <title>Caerostris darwini draft genome.</title>
        <authorList>
            <person name="Kono N."/>
            <person name="Arakawa K."/>
        </authorList>
    </citation>
    <scope>NUCLEOTIDE SEQUENCE [LARGE SCALE GENOMIC DNA]</scope>
</reference>
<proteinExistence type="predicted"/>
<dbReference type="AlphaFoldDB" id="A0AAV4NE48"/>
<name>A0AAV4NE48_9ARAC</name>
<dbReference type="Proteomes" id="UP001054837">
    <property type="component" value="Unassembled WGS sequence"/>
</dbReference>
<sequence>MTQASQHIGKGYSAIEILLMIMNSNDSTDFHLDERIWHSSQNEATFSKGHHGEKMPEDVEQSLVSESGY</sequence>
<gene>
    <name evidence="2" type="ORF">CDAR_295511</name>
</gene>
<accession>A0AAV4NE48</accession>
<organism evidence="2 3">
    <name type="scientific">Caerostris darwini</name>
    <dbReference type="NCBI Taxonomy" id="1538125"/>
    <lineage>
        <taxon>Eukaryota</taxon>
        <taxon>Metazoa</taxon>
        <taxon>Ecdysozoa</taxon>
        <taxon>Arthropoda</taxon>
        <taxon>Chelicerata</taxon>
        <taxon>Arachnida</taxon>
        <taxon>Araneae</taxon>
        <taxon>Araneomorphae</taxon>
        <taxon>Entelegynae</taxon>
        <taxon>Araneoidea</taxon>
        <taxon>Araneidae</taxon>
        <taxon>Caerostris</taxon>
    </lineage>
</organism>
<feature type="region of interest" description="Disordered" evidence="1">
    <location>
        <begin position="43"/>
        <end position="69"/>
    </location>
</feature>
<dbReference type="EMBL" id="BPLQ01001534">
    <property type="protein sequence ID" value="GIX82624.1"/>
    <property type="molecule type" value="Genomic_DNA"/>
</dbReference>
<comment type="caution">
    <text evidence="2">The sequence shown here is derived from an EMBL/GenBank/DDBJ whole genome shotgun (WGS) entry which is preliminary data.</text>
</comment>
<evidence type="ECO:0000256" key="1">
    <source>
        <dbReference type="SAM" id="MobiDB-lite"/>
    </source>
</evidence>